<organism evidence="1">
    <name type="scientific">viral metagenome</name>
    <dbReference type="NCBI Taxonomy" id="1070528"/>
    <lineage>
        <taxon>unclassified sequences</taxon>
        <taxon>metagenomes</taxon>
        <taxon>organismal metagenomes</taxon>
    </lineage>
</organism>
<evidence type="ECO:0000313" key="1">
    <source>
        <dbReference type="EMBL" id="QHS88103.1"/>
    </source>
</evidence>
<dbReference type="EMBL" id="MN739093">
    <property type="protein sequence ID" value="QHS88103.1"/>
    <property type="molecule type" value="Genomic_DNA"/>
</dbReference>
<dbReference type="AlphaFoldDB" id="A0A6C0B9G3"/>
<name>A0A6C0B9G3_9ZZZZ</name>
<proteinExistence type="predicted"/>
<accession>A0A6C0B9G3</accession>
<sequence>MVSIISDEVNNIILVNTTIDDSFVYDGIIPVAVLVEERQHLIAEKLSPCFKIKEACLFMNDNCPECSCYCTLKFICCLGASFTCGYLLCACPFCNA</sequence>
<protein>
    <submittedName>
        <fullName evidence="1">Uncharacterized protein</fullName>
    </submittedName>
</protein>
<reference evidence="1" key="1">
    <citation type="journal article" date="2020" name="Nature">
        <title>Giant virus diversity and host interactions through global metagenomics.</title>
        <authorList>
            <person name="Schulz F."/>
            <person name="Roux S."/>
            <person name="Paez-Espino D."/>
            <person name="Jungbluth S."/>
            <person name="Walsh D.A."/>
            <person name="Denef V.J."/>
            <person name="McMahon K.D."/>
            <person name="Konstantinidis K.T."/>
            <person name="Eloe-Fadrosh E.A."/>
            <person name="Kyrpides N.C."/>
            <person name="Woyke T."/>
        </authorList>
    </citation>
    <scope>NUCLEOTIDE SEQUENCE</scope>
    <source>
        <strain evidence="1">GVMAG-M-3300010158-13</strain>
    </source>
</reference>